<keyword evidence="4" id="KW-0804">Transcription</keyword>
<evidence type="ECO:0000313" key="7">
    <source>
        <dbReference type="Proteomes" id="UP000182486"/>
    </source>
</evidence>
<organism evidence="6 7">
    <name type="scientific">Couchioplanes caeruleus subsp. caeruleus</name>
    <dbReference type="NCBI Taxonomy" id="56427"/>
    <lineage>
        <taxon>Bacteria</taxon>
        <taxon>Bacillati</taxon>
        <taxon>Actinomycetota</taxon>
        <taxon>Actinomycetes</taxon>
        <taxon>Micromonosporales</taxon>
        <taxon>Micromonosporaceae</taxon>
        <taxon>Couchioplanes</taxon>
    </lineage>
</organism>
<evidence type="ECO:0000256" key="1">
    <source>
        <dbReference type="ARBA" id="ARBA00009437"/>
    </source>
</evidence>
<dbReference type="Gene3D" id="3.40.190.10">
    <property type="entry name" value="Periplasmic binding protein-like II"/>
    <property type="match status" value="2"/>
</dbReference>
<dbReference type="SUPFAM" id="SSF53850">
    <property type="entry name" value="Periplasmic binding protein-like II"/>
    <property type="match status" value="1"/>
</dbReference>
<dbReference type="Gene3D" id="1.10.10.10">
    <property type="entry name" value="Winged helix-like DNA-binding domain superfamily/Winged helix DNA-binding domain"/>
    <property type="match status" value="1"/>
</dbReference>
<gene>
    <name evidence="6" type="ORF">BG844_08320</name>
</gene>
<dbReference type="Proteomes" id="UP000182486">
    <property type="component" value="Unassembled WGS sequence"/>
</dbReference>
<dbReference type="InterPro" id="IPR000847">
    <property type="entry name" value="LysR_HTH_N"/>
</dbReference>
<feature type="domain" description="HTH lysR-type" evidence="5">
    <location>
        <begin position="2"/>
        <end position="59"/>
    </location>
</feature>
<comment type="caution">
    <text evidence="6">The sequence shown here is derived from an EMBL/GenBank/DDBJ whole genome shotgun (WGS) entry which is preliminary data.</text>
</comment>
<dbReference type="PANTHER" id="PTHR30346:SF29">
    <property type="entry name" value="LYSR SUBSTRATE-BINDING"/>
    <property type="match status" value="1"/>
</dbReference>
<keyword evidence="2" id="KW-0805">Transcription regulation</keyword>
<evidence type="ECO:0000259" key="5">
    <source>
        <dbReference type="PROSITE" id="PS50931"/>
    </source>
</evidence>
<evidence type="ECO:0000256" key="4">
    <source>
        <dbReference type="ARBA" id="ARBA00023163"/>
    </source>
</evidence>
<dbReference type="InterPro" id="IPR036388">
    <property type="entry name" value="WH-like_DNA-bd_sf"/>
</dbReference>
<dbReference type="InterPro" id="IPR036390">
    <property type="entry name" value="WH_DNA-bd_sf"/>
</dbReference>
<keyword evidence="7" id="KW-1185">Reference proteome</keyword>
<dbReference type="GO" id="GO:0003700">
    <property type="term" value="F:DNA-binding transcription factor activity"/>
    <property type="evidence" value="ECO:0007669"/>
    <property type="project" value="InterPro"/>
</dbReference>
<dbReference type="GO" id="GO:0032993">
    <property type="term" value="C:protein-DNA complex"/>
    <property type="evidence" value="ECO:0007669"/>
    <property type="project" value="TreeGrafter"/>
</dbReference>
<name>A0A1K0FPL7_9ACTN</name>
<dbReference type="AlphaFoldDB" id="A0A1K0FPL7"/>
<dbReference type="GO" id="GO:0003677">
    <property type="term" value="F:DNA binding"/>
    <property type="evidence" value="ECO:0007669"/>
    <property type="project" value="UniProtKB-KW"/>
</dbReference>
<proteinExistence type="inferred from homology"/>
<dbReference type="PROSITE" id="PS50931">
    <property type="entry name" value="HTH_LYSR"/>
    <property type="match status" value="1"/>
</dbReference>
<keyword evidence="3" id="KW-0238">DNA-binding</keyword>
<dbReference type="EMBL" id="MEIA01000088">
    <property type="protein sequence ID" value="OJF14737.1"/>
    <property type="molecule type" value="Genomic_DNA"/>
</dbReference>
<reference evidence="6 7" key="1">
    <citation type="submission" date="2016-09" db="EMBL/GenBank/DDBJ databases">
        <title>Couchioplanes caeruleus draft genome sequence.</title>
        <authorList>
            <person name="Sheehan J."/>
            <person name="Caffrey P."/>
        </authorList>
    </citation>
    <scope>NUCLEOTIDE SEQUENCE [LARGE SCALE GENOMIC DNA]</scope>
    <source>
        <strain evidence="6 7">DSM 43634</strain>
    </source>
</reference>
<dbReference type="Pfam" id="PF00126">
    <property type="entry name" value="HTH_1"/>
    <property type="match status" value="1"/>
</dbReference>
<evidence type="ECO:0000256" key="2">
    <source>
        <dbReference type="ARBA" id="ARBA00023015"/>
    </source>
</evidence>
<dbReference type="RefSeq" id="WP_071804304.1">
    <property type="nucleotide sequence ID" value="NZ_MEIA01000088.1"/>
</dbReference>
<comment type="similarity">
    <text evidence="1">Belongs to the LysR transcriptional regulatory family.</text>
</comment>
<protein>
    <submittedName>
        <fullName evidence="6">LysR family transcriptional regulator</fullName>
    </submittedName>
</protein>
<sequence>MLDVHRLRVFRAVVASGSVNAAAANLGYTPSAVSQHVTALQRETGLALLARNGRGVEPTASGLALARRIDGVLAHLGDVEALVSDLRAGRTGSLSIAYFASVGGAWMPAVTRALLTDFPDLRLALELRDDFPTGPGKRPDVQIAVAGADFEGTKEARAHHLLDDPYVAVVPATHPIAGEAGVELAALAAESWIDNDFARGWCRDNLLQTCQSAGFCPSFRVEAHDYPTAIAFVDAGIGITVLPRLGATRLPAGVAVVPVTAPTPVRSIFALVQTAVESAPPARRLLEVLRECARP</sequence>
<dbReference type="Pfam" id="PF03466">
    <property type="entry name" value="LysR_substrate"/>
    <property type="match status" value="1"/>
</dbReference>
<evidence type="ECO:0000313" key="6">
    <source>
        <dbReference type="EMBL" id="OJF14737.1"/>
    </source>
</evidence>
<dbReference type="PANTHER" id="PTHR30346">
    <property type="entry name" value="TRANSCRIPTIONAL DUAL REGULATOR HCAR-RELATED"/>
    <property type="match status" value="1"/>
</dbReference>
<accession>A0A1K0FPL7</accession>
<dbReference type="InterPro" id="IPR005119">
    <property type="entry name" value="LysR_subst-bd"/>
</dbReference>
<evidence type="ECO:0000256" key="3">
    <source>
        <dbReference type="ARBA" id="ARBA00023125"/>
    </source>
</evidence>
<dbReference type="SUPFAM" id="SSF46785">
    <property type="entry name" value="Winged helix' DNA-binding domain"/>
    <property type="match status" value="1"/>
</dbReference>